<dbReference type="InParanoid" id="A0A146G9A4"/>
<protein>
    <recommendedName>
        <fullName evidence="1">DUF374 domain-containing protein</fullName>
    </recommendedName>
</protein>
<dbReference type="Pfam" id="PF04028">
    <property type="entry name" value="DUF374"/>
    <property type="match status" value="1"/>
</dbReference>
<sequence>MTRESLLAGIAVAILRLLFCTIRLKVDDDSIIKNDMSGKSIILCFWHNRILGITVSFLRRYPKQRKGVTVLTSPSKDGEILAQIMAGFRMGAIRGSSSRRGSQAMRELVRAVEQGIDIAVTPDGPRGPCYKLGPGVVFLAQTTGTRILPLHAKFSRCVRLKSWDRFIIPLPFSTISIKVGEPISVPSELTAEEFEKVRLDLENTLKNEAD</sequence>
<keyword evidence="3" id="KW-1185">Reference proteome</keyword>
<dbReference type="CDD" id="cd07983">
    <property type="entry name" value="LPLAT_DUF374-like"/>
    <property type="match status" value="1"/>
</dbReference>
<dbReference type="AlphaFoldDB" id="A0A146G9A4"/>
<accession>A0A146G9A4</accession>
<dbReference type="InterPro" id="IPR007172">
    <property type="entry name" value="DUF374"/>
</dbReference>
<dbReference type="RefSeq" id="WP_075078950.1">
    <property type="nucleotide sequence ID" value="NZ_BDCO01000002.1"/>
</dbReference>
<dbReference type="STRING" id="690879.TSACC_21596"/>
<feature type="domain" description="DUF374" evidence="1">
    <location>
        <begin position="62"/>
        <end position="128"/>
    </location>
</feature>
<evidence type="ECO:0000313" key="3">
    <source>
        <dbReference type="Proteomes" id="UP000076023"/>
    </source>
</evidence>
<organism evidence="2 3">
    <name type="scientific">Terrimicrobium sacchariphilum</name>
    <dbReference type="NCBI Taxonomy" id="690879"/>
    <lineage>
        <taxon>Bacteria</taxon>
        <taxon>Pseudomonadati</taxon>
        <taxon>Verrucomicrobiota</taxon>
        <taxon>Terrimicrobiia</taxon>
        <taxon>Terrimicrobiales</taxon>
        <taxon>Terrimicrobiaceae</taxon>
        <taxon>Terrimicrobium</taxon>
    </lineage>
</organism>
<evidence type="ECO:0000259" key="1">
    <source>
        <dbReference type="Pfam" id="PF04028"/>
    </source>
</evidence>
<proteinExistence type="predicted"/>
<evidence type="ECO:0000313" key="2">
    <source>
        <dbReference type="EMBL" id="GAT33186.1"/>
    </source>
</evidence>
<comment type="caution">
    <text evidence="2">The sequence shown here is derived from an EMBL/GenBank/DDBJ whole genome shotgun (WGS) entry which is preliminary data.</text>
</comment>
<name>A0A146G9A4_TERSA</name>
<gene>
    <name evidence="2" type="ORF">TSACC_21596</name>
</gene>
<reference evidence="3" key="1">
    <citation type="journal article" date="2017" name="Genome Announc.">
        <title>Draft Genome Sequence of Terrimicrobium sacchariphilum NM-5T, a Facultative Anaerobic Soil Bacterium of the Class Spartobacteria.</title>
        <authorList>
            <person name="Qiu Y.L."/>
            <person name="Tourlousse D.M."/>
            <person name="Matsuura N."/>
            <person name="Ohashi A."/>
            <person name="Sekiguchi Y."/>
        </authorList>
    </citation>
    <scope>NUCLEOTIDE SEQUENCE [LARGE SCALE GENOMIC DNA]</scope>
    <source>
        <strain evidence="3">NM-5</strain>
    </source>
</reference>
<dbReference type="Proteomes" id="UP000076023">
    <property type="component" value="Unassembled WGS sequence"/>
</dbReference>
<dbReference type="OrthoDB" id="9810508at2"/>
<dbReference type="EMBL" id="BDCO01000002">
    <property type="protein sequence ID" value="GAT33186.1"/>
    <property type="molecule type" value="Genomic_DNA"/>
</dbReference>